<protein>
    <submittedName>
        <fullName evidence="1">Uncharacterized protein</fullName>
    </submittedName>
</protein>
<organism evidence="1 2">
    <name type="scientific">Urinicoccus massiliensis</name>
    <dbReference type="NCBI Taxonomy" id="1723382"/>
    <lineage>
        <taxon>Bacteria</taxon>
        <taxon>Bacillati</taxon>
        <taxon>Bacillota</taxon>
        <taxon>Tissierellia</taxon>
        <taxon>Tissierellales</taxon>
        <taxon>Peptoniphilaceae</taxon>
        <taxon>Urinicoccus</taxon>
    </lineage>
</organism>
<keyword evidence="2" id="KW-1185">Reference proteome</keyword>
<comment type="caution">
    <text evidence="1">The sequence shown here is derived from an EMBL/GenBank/DDBJ whole genome shotgun (WGS) entry which is preliminary data.</text>
</comment>
<gene>
    <name evidence="1" type="ORF">NCTC13150_00018</name>
</gene>
<evidence type="ECO:0000313" key="2">
    <source>
        <dbReference type="Proteomes" id="UP000377798"/>
    </source>
</evidence>
<evidence type="ECO:0000313" key="1">
    <source>
        <dbReference type="EMBL" id="VFB15524.1"/>
    </source>
</evidence>
<dbReference type="Proteomes" id="UP000377798">
    <property type="component" value="Unassembled WGS sequence"/>
</dbReference>
<name>A0A8H2QX76_9FIRM</name>
<reference evidence="1 2" key="1">
    <citation type="submission" date="2019-02" db="EMBL/GenBank/DDBJ databases">
        <authorList>
            <consortium name="Pathogen Informatics"/>
        </authorList>
    </citation>
    <scope>NUCLEOTIDE SEQUENCE [LARGE SCALE GENOMIC DNA]</scope>
    <source>
        <strain evidence="1 2">3012STDY7089603</strain>
    </source>
</reference>
<accession>A0A8H2QX76</accession>
<dbReference type="AlphaFoldDB" id="A0A8H2QX76"/>
<sequence>MDKDREGHRVRGFFMTFGPKKRIKKVLTKKEKGGIVSLIQ</sequence>
<proteinExistence type="predicted"/>
<dbReference type="EMBL" id="CAACYI010000001">
    <property type="protein sequence ID" value="VFB15524.1"/>
    <property type="molecule type" value="Genomic_DNA"/>
</dbReference>